<reference evidence="3" key="1">
    <citation type="submission" date="2021-02" db="EMBL/GenBank/DDBJ databases">
        <authorList>
            <person name="Nowell W R."/>
        </authorList>
    </citation>
    <scope>NUCLEOTIDE SEQUENCE</scope>
</reference>
<feature type="transmembrane region" description="Helical" evidence="2">
    <location>
        <begin position="49"/>
        <end position="69"/>
    </location>
</feature>
<evidence type="ECO:0000313" key="3">
    <source>
        <dbReference type="EMBL" id="CAF4353736.1"/>
    </source>
</evidence>
<dbReference type="AlphaFoldDB" id="A0A8S2US93"/>
<sequence length="77" mass="8967">MTESVRQRKKIDESNVQSLDDDDDVKRRITIDRYDHENRNQSSITLSQISLGIIAVLMIVLLVFIKFGLPHEDHMTK</sequence>
<protein>
    <submittedName>
        <fullName evidence="3">Uncharacterized protein</fullName>
    </submittedName>
</protein>
<evidence type="ECO:0000256" key="2">
    <source>
        <dbReference type="SAM" id="Phobius"/>
    </source>
</evidence>
<gene>
    <name evidence="3" type="ORF">BYL167_LOCUS29593</name>
</gene>
<keyword evidence="2" id="KW-1133">Transmembrane helix</keyword>
<feature type="non-terminal residue" evidence="3">
    <location>
        <position position="1"/>
    </location>
</feature>
<feature type="region of interest" description="Disordered" evidence="1">
    <location>
        <begin position="1"/>
        <end position="20"/>
    </location>
</feature>
<keyword evidence="2" id="KW-0472">Membrane</keyword>
<dbReference type="EMBL" id="CAJOBH010045838">
    <property type="protein sequence ID" value="CAF4353736.1"/>
    <property type="molecule type" value="Genomic_DNA"/>
</dbReference>
<comment type="caution">
    <text evidence="3">The sequence shown here is derived from an EMBL/GenBank/DDBJ whole genome shotgun (WGS) entry which is preliminary data.</text>
</comment>
<dbReference type="Proteomes" id="UP000681967">
    <property type="component" value="Unassembled WGS sequence"/>
</dbReference>
<keyword evidence="2" id="KW-0812">Transmembrane</keyword>
<evidence type="ECO:0000313" key="4">
    <source>
        <dbReference type="Proteomes" id="UP000681967"/>
    </source>
</evidence>
<organism evidence="3 4">
    <name type="scientific">Rotaria magnacalcarata</name>
    <dbReference type="NCBI Taxonomy" id="392030"/>
    <lineage>
        <taxon>Eukaryota</taxon>
        <taxon>Metazoa</taxon>
        <taxon>Spiralia</taxon>
        <taxon>Gnathifera</taxon>
        <taxon>Rotifera</taxon>
        <taxon>Eurotatoria</taxon>
        <taxon>Bdelloidea</taxon>
        <taxon>Philodinida</taxon>
        <taxon>Philodinidae</taxon>
        <taxon>Rotaria</taxon>
    </lineage>
</organism>
<accession>A0A8S2US93</accession>
<proteinExistence type="predicted"/>
<name>A0A8S2US93_9BILA</name>
<evidence type="ECO:0000256" key="1">
    <source>
        <dbReference type="SAM" id="MobiDB-lite"/>
    </source>
</evidence>